<dbReference type="InterPro" id="IPR003282">
    <property type="entry name" value="T3SS_SctJ"/>
</dbReference>
<dbReference type="NCBIfam" id="NF011852">
    <property type="entry name" value="PRK15324.1"/>
    <property type="match status" value="1"/>
</dbReference>
<evidence type="ECO:0000256" key="7">
    <source>
        <dbReference type="ARBA" id="ARBA00023139"/>
    </source>
</evidence>
<dbReference type="PROSITE" id="PS51257">
    <property type="entry name" value="PROKAR_LIPOPROTEIN"/>
    <property type="match status" value="1"/>
</dbReference>
<dbReference type="GO" id="GO:0009306">
    <property type="term" value="P:protein secretion"/>
    <property type="evidence" value="ECO:0007669"/>
    <property type="project" value="InterPro"/>
</dbReference>
<evidence type="ECO:0000256" key="4">
    <source>
        <dbReference type="ARBA" id="ARBA00022729"/>
    </source>
</evidence>
<evidence type="ECO:0000313" key="13">
    <source>
        <dbReference type="EMBL" id="ATW29610.1"/>
    </source>
</evidence>
<name>A0A2D3T720_9ENTR</name>
<sequence length="249" mass="28149">MKRIRFVICFCFIGLLVGCKEQNLLKGLDQQQANEVSALLLRHNIPAQKTDQLKEGYSISVNPEDFVAAVGLIKTYNLPSKPRVEISQMFPGDSLISSPRQEKARLYSGIEQRLEQSLQSMRGIVTARVHVSYDLDSGEGGRKTPAIHLSSLVNHDQGMDTSLLIGDVKRFLKNSFNDLDYENISVILSEQAPMQHQAPVQKAAQVNYSLIYMMMALLFLISSFLLFTKFSFLREKIENFVSKSKENKK</sequence>
<comment type="similarity">
    <text evidence="2 10">Belongs to the YscJ lipoprotein family.</text>
</comment>
<evidence type="ECO:0000256" key="6">
    <source>
        <dbReference type="ARBA" id="ARBA00023136"/>
    </source>
</evidence>
<gene>
    <name evidence="13" type="ORF">BJP41_03740</name>
    <name evidence="12" type="ORF">CJJ18_04565</name>
</gene>
<dbReference type="EMBL" id="CP017606">
    <property type="protein sequence ID" value="ATW29610.1"/>
    <property type="molecule type" value="Genomic_DNA"/>
</dbReference>
<dbReference type="Gene3D" id="3.30.300.30">
    <property type="match status" value="1"/>
</dbReference>
<dbReference type="NCBIfam" id="TIGR02544">
    <property type="entry name" value="III_secr_YscJ"/>
    <property type="match status" value="1"/>
</dbReference>
<dbReference type="GO" id="GO:0009279">
    <property type="term" value="C:cell outer membrane"/>
    <property type="evidence" value="ECO:0007669"/>
    <property type="project" value="UniProtKB-SubCell"/>
</dbReference>
<dbReference type="Gene3D" id="3.30.70.1530">
    <property type="entry name" value="Hypothetical protein rpa1041"/>
    <property type="match status" value="1"/>
</dbReference>
<comment type="subcellular location">
    <subcellularLocation>
        <location evidence="1">Cell outer membrane</location>
        <topology evidence="1">Lipid-anchor</topology>
    </subcellularLocation>
</comment>
<evidence type="ECO:0000256" key="2">
    <source>
        <dbReference type="ARBA" id="ARBA00009509"/>
    </source>
</evidence>
<keyword evidence="5" id="KW-0653">Protein transport</keyword>
<evidence type="ECO:0000256" key="5">
    <source>
        <dbReference type="ARBA" id="ARBA00022927"/>
    </source>
</evidence>
<evidence type="ECO:0000256" key="8">
    <source>
        <dbReference type="ARBA" id="ARBA00023237"/>
    </source>
</evidence>
<dbReference type="InterPro" id="IPR006182">
    <property type="entry name" value="FliF_N_dom"/>
</dbReference>
<accession>A0A2D3T720</accession>
<dbReference type="PANTHER" id="PTHR30046">
    <property type="entry name" value="FLAGELLAR M-RING PROTEIN"/>
    <property type="match status" value="1"/>
</dbReference>
<organism evidence="13 14">
    <name type="scientific">Candidatus Williamhamiltonella defendens</name>
    <dbReference type="NCBI Taxonomy" id="138072"/>
    <lineage>
        <taxon>Bacteria</taxon>
        <taxon>Pseudomonadati</taxon>
        <taxon>Pseudomonadota</taxon>
        <taxon>Gammaproteobacteria</taxon>
        <taxon>Enterobacterales</taxon>
        <taxon>Enterobacteriaceae</taxon>
        <taxon>aphid secondary symbionts</taxon>
        <taxon>Candidatus Williamhamiltonella</taxon>
    </lineage>
</organism>
<evidence type="ECO:0000256" key="3">
    <source>
        <dbReference type="ARBA" id="ARBA00022448"/>
    </source>
</evidence>
<reference evidence="13" key="4">
    <citation type="journal article" date="2018" name="Genome Biol. Evol.">
        <title>Culture-Facilitated Comparative Genomics of the Facultative Symbiont Hamiltonella defensa.</title>
        <authorList>
            <person name="Chevignon G."/>
            <person name="Boyd B.M."/>
            <person name="Brandt J.W."/>
            <person name="Oliver K.M."/>
            <person name="Strand M.R."/>
        </authorList>
    </citation>
    <scope>NUCLEOTIDE SEQUENCE</scope>
    <source>
        <strain evidence="13">A2C</strain>
    </source>
</reference>
<keyword evidence="3" id="KW-0813">Transport</keyword>
<evidence type="ECO:0000313" key="12">
    <source>
        <dbReference type="EMBL" id="ASV33438.1"/>
    </source>
</evidence>
<keyword evidence="10" id="KW-1133">Transmembrane helix</keyword>
<keyword evidence="8 10" id="KW-0998">Cell outer membrane</keyword>
<keyword evidence="9 10" id="KW-0449">Lipoprotein</keyword>
<evidence type="ECO:0000259" key="11">
    <source>
        <dbReference type="Pfam" id="PF01514"/>
    </source>
</evidence>
<keyword evidence="6 10" id="KW-0472">Membrane</keyword>
<dbReference type="AlphaFoldDB" id="A0A2D3T720"/>
<evidence type="ECO:0000256" key="10">
    <source>
        <dbReference type="RuleBase" id="RU364102"/>
    </source>
</evidence>
<dbReference type="Proteomes" id="UP000792865">
    <property type="component" value="Chromosome"/>
</dbReference>
<dbReference type="InterPro" id="IPR045851">
    <property type="entry name" value="AMP-bd_C_sf"/>
</dbReference>
<reference evidence="12" key="2">
    <citation type="submission" date="2017-08" db="EMBL/GenBank/DDBJ databases">
        <title>Genome sequence of Candidatus Hamiltonella defensa from Acyrthosiphon pisum strain MI47.</title>
        <authorList>
            <person name="Patel V.A."/>
            <person name="Chevignon G."/>
            <person name="Russell J.A."/>
            <person name="Oliver K.M."/>
        </authorList>
    </citation>
    <scope>NUCLEOTIDE SEQUENCE</scope>
    <source>
        <strain evidence="12">MI47</strain>
    </source>
</reference>
<reference evidence="14" key="3">
    <citation type="submission" date="2017-11" db="EMBL/GenBank/DDBJ databases">
        <title>PacBio sequencing of new strain of the secondary endosymbiont Candidatus Hamiltonella defensa.</title>
        <authorList>
            <person name="Strand M.R."/>
            <person name="Oliver K."/>
        </authorList>
    </citation>
    <scope>NUCLEOTIDE SEQUENCE [LARGE SCALE GENOMIC DNA]</scope>
    <source>
        <strain evidence="14">A2C</strain>
    </source>
</reference>
<evidence type="ECO:0000256" key="1">
    <source>
        <dbReference type="ARBA" id="ARBA00004459"/>
    </source>
</evidence>
<dbReference type="InterPro" id="IPR043427">
    <property type="entry name" value="YscJ/FliF"/>
</dbReference>
<keyword evidence="4 10" id="KW-0732">Signal</keyword>
<reference evidence="14" key="1">
    <citation type="submission" date="2016-10" db="EMBL/GenBank/DDBJ databases">
        <authorList>
            <person name="Chevignon G."/>
        </authorList>
    </citation>
    <scope>NUCLEOTIDE SEQUENCE [LARGE SCALE GENOMIC DNA]</scope>
    <source>
        <strain evidence="14">A2C</strain>
    </source>
</reference>
<evidence type="ECO:0000256" key="9">
    <source>
        <dbReference type="ARBA" id="ARBA00023288"/>
    </source>
</evidence>
<proteinExistence type="inferred from homology"/>
<protein>
    <recommendedName>
        <fullName evidence="10">Lipoprotein</fullName>
    </recommendedName>
</protein>
<feature type="transmembrane region" description="Helical" evidence="10">
    <location>
        <begin position="209"/>
        <end position="227"/>
    </location>
</feature>
<dbReference type="EMBL" id="CP022932">
    <property type="protein sequence ID" value="ASV33438.1"/>
    <property type="molecule type" value="Genomic_DNA"/>
</dbReference>
<dbReference type="Pfam" id="PF01514">
    <property type="entry name" value="YscJ_FliF"/>
    <property type="match status" value="1"/>
</dbReference>
<evidence type="ECO:0000313" key="14">
    <source>
        <dbReference type="Proteomes" id="UP000230008"/>
    </source>
</evidence>
<feature type="domain" description="Flagellar M-ring N-terminal" evidence="11">
    <location>
        <begin position="21"/>
        <end position="187"/>
    </location>
</feature>
<dbReference type="Proteomes" id="UP000230008">
    <property type="component" value="Chromosome"/>
</dbReference>
<dbReference type="PANTHER" id="PTHR30046:SF3">
    <property type="entry name" value="SECRETION SYSTEM APPARATUS LIPOPROTEIN SSAJ"/>
    <property type="match status" value="1"/>
</dbReference>
<keyword evidence="10" id="KW-0812">Transmembrane</keyword>
<keyword evidence="7 10" id="KW-0564">Palmitate</keyword>
<dbReference type="PRINTS" id="PR01338">
    <property type="entry name" value="TYPE3OMKPROT"/>
</dbReference>